<evidence type="ECO:0000256" key="5">
    <source>
        <dbReference type="RuleBase" id="RU003910"/>
    </source>
</evidence>
<dbReference type="Proteomes" id="UP000016412">
    <property type="component" value="Unassembled WGS sequence"/>
</dbReference>
<dbReference type="InterPro" id="IPR036870">
    <property type="entry name" value="Ribosomal_bS18_sf"/>
</dbReference>
<sequence>MADELNNESAAAVSAEEKMNAAALDTATMSDDEAEEKGAGRKGGKTYFRKKVCRFCANKTKIDYKNADSLRRYMTERGKILPRRITGTCAKHQRELAAAIKRARNICLLPYVAD</sequence>
<dbReference type="GO" id="GO:0006412">
    <property type="term" value="P:translation"/>
    <property type="evidence" value="ECO:0007669"/>
    <property type="project" value="UniProtKB-UniRule"/>
</dbReference>
<evidence type="ECO:0000256" key="1">
    <source>
        <dbReference type="ARBA" id="ARBA00005589"/>
    </source>
</evidence>
<keyword evidence="4" id="KW-0699">rRNA-binding</keyword>
<dbReference type="EMBL" id="AUZJ01000007">
    <property type="protein sequence ID" value="ERF61677.1"/>
    <property type="molecule type" value="Genomic_DNA"/>
</dbReference>
<dbReference type="GO" id="GO:0003735">
    <property type="term" value="F:structural constituent of ribosome"/>
    <property type="evidence" value="ECO:0007669"/>
    <property type="project" value="InterPro"/>
</dbReference>
<dbReference type="eggNOG" id="COG0238">
    <property type="taxonomic scope" value="Bacteria"/>
</dbReference>
<evidence type="ECO:0000256" key="4">
    <source>
        <dbReference type="HAMAP-Rule" id="MF_00270"/>
    </source>
</evidence>
<dbReference type="InterPro" id="IPR001648">
    <property type="entry name" value="Ribosomal_bS18"/>
</dbReference>
<accession>U1FBY6</accession>
<comment type="similarity">
    <text evidence="1 4 5">Belongs to the bacterial ribosomal protein bS18 family.</text>
</comment>
<keyword evidence="4" id="KW-0694">RNA-binding</keyword>
<evidence type="ECO:0000256" key="2">
    <source>
        <dbReference type="ARBA" id="ARBA00022980"/>
    </source>
</evidence>
<dbReference type="PANTHER" id="PTHR13479">
    <property type="entry name" value="30S RIBOSOMAL PROTEIN S18"/>
    <property type="match status" value="1"/>
</dbReference>
<keyword evidence="9" id="KW-1185">Reference proteome</keyword>
<dbReference type="Pfam" id="PF01084">
    <property type="entry name" value="Ribosomal_S18"/>
    <property type="match status" value="1"/>
</dbReference>
<name>U1FBY6_TRESO</name>
<dbReference type="PATRIC" id="fig|1125725.3.peg.298"/>
<dbReference type="SUPFAM" id="SSF46911">
    <property type="entry name" value="Ribosomal protein S18"/>
    <property type="match status" value="1"/>
</dbReference>
<dbReference type="PANTHER" id="PTHR13479:SF40">
    <property type="entry name" value="SMALL RIBOSOMAL SUBUNIT PROTEIN BS18M"/>
    <property type="match status" value="1"/>
</dbReference>
<keyword evidence="2 4" id="KW-0689">Ribosomal protein</keyword>
<comment type="caution">
    <text evidence="6">The sequence shown here is derived from an EMBL/GenBank/DDBJ whole genome shotgun (WGS) entry which is preliminary data.</text>
</comment>
<comment type="subunit">
    <text evidence="4">Part of the 30S ribosomal subunit. Forms a tight heterodimer with protein bS6.</text>
</comment>
<dbReference type="NCBIfam" id="TIGR00165">
    <property type="entry name" value="S18"/>
    <property type="match status" value="1"/>
</dbReference>
<dbReference type="Proteomes" id="UP000016646">
    <property type="component" value="Unassembled WGS sequence"/>
</dbReference>
<dbReference type="AlphaFoldDB" id="U1FBY6"/>
<organism evidence="6 8">
    <name type="scientific">Treponema socranskii subsp. socranskii VPI DR56BR1116 = ATCC 35536</name>
    <dbReference type="NCBI Taxonomy" id="1125725"/>
    <lineage>
        <taxon>Bacteria</taxon>
        <taxon>Pseudomonadati</taxon>
        <taxon>Spirochaetota</taxon>
        <taxon>Spirochaetia</taxon>
        <taxon>Spirochaetales</taxon>
        <taxon>Treponemataceae</taxon>
        <taxon>Treponema</taxon>
    </lineage>
</organism>
<dbReference type="GO" id="GO:0022627">
    <property type="term" value="C:cytosolic small ribosomal subunit"/>
    <property type="evidence" value="ECO:0007669"/>
    <property type="project" value="TreeGrafter"/>
</dbReference>
<evidence type="ECO:0000313" key="8">
    <source>
        <dbReference type="Proteomes" id="UP000016412"/>
    </source>
</evidence>
<keyword evidence="3 4" id="KW-0687">Ribonucleoprotein</keyword>
<protein>
    <recommendedName>
        <fullName evidence="4">Small ribosomal subunit protein bS18</fullName>
    </recommendedName>
</protein>
<dbReference type="PRINTS" id="PR00974">
    <property type="entry name" value="RIBOSOMALS18"/>
</dbReference>
<evidence type="ECO:0000313" key="6">
    <source>
        <dbReference type="EMBL" id="ERF61677.1"/>
    </source>
</evidence>
<evidence type="ECO:0000313" key="9">
    <source>
        <dbReference type="Proteomes" id="UP000016646"/>
    </source>
</evidence>
<dbReference type="OrthoDB" id="9812008at2"/>
<evidence type="ECO:0000313" key="7">
    <source>
        <dbReference type="EMBL" id="ERJ99816.1"/>
    </source>
</evidence>
<evidence type="ECO:0000256" key="3">
    <source>
        <dbReference type="ARBA" id="ARBA00023274"/>
    </source>
</evidence>
<gene>
    <name evidence="4 6" type="primary">rpsR</name>
    <name evidence="7" type="ORF">HMPREF0860_0576</name>
    <name evidence="6" type="ORF">HMPREF1325_0348</name>
</gene>
<dbReference type="HAMAP" id="MF_00270">
    <property type="entry name" value="Ribosomal_bS18"/>
    <property type="match status" value="1"/>
</dbReference>
<dbReference type="Gene3D" id="4.10.640.10">
    <property type="entry name" value="Ribosomal protein S18"/>
    <property type="match status" value="1"/>
</dbReference>
<dbReference type="GO" id="GO:0070181">
    <property type="term" value="F:small ribosomal subunit rRNA binding"/>
    <property type="evidence" value="ECO:0007669"/>
    <property type="project" value="TreeGrafter"/>
</dbReference>
<reference evidence="8 9" key="1">
    <citation type="submission" date="2013-08" db="EMBL/GenBank/DDBJ databases">
        <authorList>
            <person name="Durkin A.S."/>
            <person name="Haft D.R."/>
            <person name="McCorrison J."/>
            <person name="Torralba M."/>
            <person name="Gillis M."/>
            <person name="Haft D.H."/>
            <person name="Methe B."/>
            <person name="Sutton G."/>
            <person name="Nelson K.E."/>
        </authorList>
    </citation>
    <scope>NUCLEOTIDE SEQUENCE [LARGE SCALE GENOMIC DNA]</scope>
    <source>
        <strain evidence="7 9">ATCC 35536</strain>
        <strain evidence="6 8">VPI DR56BR1116</strain>
    </source>
</reference>
<dbReference type="STRING" id="1125725.HMPREF1325_0348"/>
<proteinExistence type="inferred from homology"/>
<comment type="function">
    <text evidence="4">Binds as a heterodimer with protein bS6 to the central domain of the 16S rRNA, where it helps stabilize the platform of the 30S subunit.</text>
</comment>
<dbReference type="EMBL" id="AVQI01000072">
    <property type="protein sequence ID" value="ERJ99816.1"/>
    <property type="molecule type" value="Genomic_DNA"/>
</dbReference>